<dbReference type="AlphaFoldDB" id="A0A4Z2E5Q5"/>
<accession>A0A4Z2E5Q5</accession>
<feature type="region of interest" description="Disordered" evidence="1">
    <location>
        <begin position="63"/>
        <end position="87"/>
    </location>
</feature>
<evidence type="ECO:0000313" key="2">
    <source>
        <dbReference type="EMBL" id="TNN24118.1"/>
    </source>
</evidence>
<dbReference type="Proteomes" id="UP000314294">
    <property type="component" value="Unassembled WGS sequence"/>
</dbReference>
<proteinExistence type="predicted"/>
<protein>
    <submittedName>
        <fullName evidence="2">Uncharacterized protein</fullName>
    </submittedName>
</protein>
<keyword evidence="3" id="KW-1185">Reference proteome</keyword>
<evidence type="ECO:0000313" key="3">
    <source>
        <dbReference type="Proteomes" id="UP000314294"/>
    </source>
</evidence>
<reference evidence="2 3" key="1">
    <citation type="submission" date="2019-03" db="EMBL/GenBank/DDBJ databases">
        <title>First draft genome of Liparis tanakae, snailfish: a comprehensive survey of snailfish specific genes.</title>
        <authorList>
            <person name="Kim W."/>
            <person name="Song I."/>
            <person name="Jeong J.-H."/>
            <person name="Kim D."/>
            <person name="Kim S."/>
            <person name="Ryu S."/>
            <person name="Song J.Y."/>
            <person name="Lee S.K."/>
        </authorList>
    </citation>
    <scope>NUCLEOTIDE SEQUENCE [LARGE SCALE GENOMIC DNA]</scope>
    <source>
        <tissue evidence="2">Muscle</tissue>
    </source>
</reference>
<organism evidence="2 3">
    <name type="scientific">Liparis tanakae</name>
    <name type="common">Tanaka's snailfish</name>
    <dbReference type="NCBI Taxonomy" id="230148"/>
    <lineage>
        <taxon>Eukaryota</taxon>
        <taxon>Metazoa</taxon>
        <taxon>Chordata</taxon>
        <taxon>Craniata</taxon>
        <taxon>Vertebrata</taxon>
        <taxon>Euteleostomi</taxon>
        <taxon>Actinopterygii</taxon>
        <taxon>Neopterygii</taxon>
        <taxon>Teleostei</taxon>
        <taxon>Neoteleostei</taxon>
        <taxon>Acanthomorphata</taxon>
        <taxon>Eupercaria</taxon>
        <taxon>Perciformes</taxon>
        <taxon>Cottioidei</taxon>
        <taxon>Cottales</taxon>
        <taxon>Liparidae</taxon>
        <taxon>Liparis</taxon>
    </lineage>
</organism>
<gene>
    <name evidence="2" type="ORF">EYF80_065759</name>
</gene>
<name>A0A4Z2E5Q5_9TELE</name>
<sequence>MSCLRRRAIMLAAMPLRSWLQKPPLLLLVITSTTQGTVSSWATTSALAASRTTLCWCWLSTQPRSPATPCTRRTSTSPRPSSTCLWT</sequence>
<dbReference type="EMBL" id="SRLO01016374">
    <property type="protein sequence ID" value="TNN24118.1"/>
    <property type="molecule type" value="Genomic_DNA"/>
</dbReference>
<evidence type="ECO:0000256" key="1">
    <source>
        <dbReference type="SAM" id="MobiDB-lite"/>
    </source>
</evidence>
<comment type="caution">
    <text evidence="2">The sequence shown here is derived from an EMBL/GenBank/DDBJ whole genome shotgun (WGS) entry which is preliminary data.</text>
</comment>